<dbReference type="PANTHER" id="PTHR13939:SF0">
    <property type="entry name" value="NMN AMIDOHYDROLASE-LIKE PROTEIN YFAY"/>
    <property type="match status" value="1"/>
</dbReference>
<dbReference type="Pfam" id="PF00994">
    <property type="entry name" value="MoCF_biosynth"/>
    <property type="match status" value="1"/>
</dbReference>
<dbReference type="RefSeq" id="WP_048848780.1">
    <property type="nucleotide sequence ID" value="NZ_BALE01000017.1"/>
</dbReference>
<dbReference type="EMBL" id="BALE01000017">
    <property type="protein sequence ID" value="GAN54248.1"/>
    <property type="molecule type" value="Genomic_DNA"/>
</dbReference>
<dbReference type="Gene3D" id="3.40.980.10">
    <property type="entry name" value="MoaB/Mog-like domain"/>
    <property type="match status" value="1"/>
</dbReference>
<proteinExistence type="predicted"/>
<dbReference type="InterPro" id="IPR056596">
    <property type="entry name" value="FLAD1_M"/>
</dbReference>
<sequence length="260" mass="27409">MSETATPKVGTKTACLLVIGNEILSGRTQDANIRAVAVALGAAGIRLDEVRVIPDVAETIISTLNTCRAHFDMVLTTGGIGPTHDDITAPCVARAFGVPLERHDETFRLLEATFAPGTFNTARQRMAMLPKGSIPIPNDVSAAPGFSIGNVHVMAGVPRIMRAMLRSLVPTLPGGAPLAMASWHSDTLREGDLADALSAVQDEFPALDLGSYPYERPDGRRGVALVAKGFDSEQVRRAGARLRTVIEGLGAVPIEGEPPA</sequence>
<dbReference type="AlphaFoldDB" id="A0A0D6MLV8"/>
<feature type="domain" description="MoaB/Mog" evidence="1">
    <location>
        <begin position="15"/>
        <end position="175"/>
    </location>
</feature>
<reference evidence="2 3" key="1">
    <citation type="submission" date="2012-10" db="EMBL/GenBank/DDBJ databases">
        <title>Genome sequencing of Tanticharoenia sakaeratensis NBRC 103193.</title>
        <authorList>
            <person name="Azuma Y."/>
            <person name="Hadano H."/>
            <person name="Hirakawa H."/>
            <person name="Matsushita K."/>
        </authorList>
    </citation>
    <scope>NUCLEOTIDE SEQUENCE [LARGE SCALE GENOMIC DNA]</scope>
    <source>
        <strain evidence="2 3">NBRC 103193</strain>
    </source>
</reference>
<dbReference type="PANTHER" id="PTHR13939">
    <property type="entry name" value="NICOTINAMIDE-NUCLEOTIDE AMIDOHYDROLASE PNCC"/>
    <property type="match status" value="1"/>
</dbReference>
<accession>A0A0D6MLV8</accession>
<comment type="caution">
    <text evidence="2">The sequence shown here is derived from an EMBL/GenBank/DDBJ whole genome shotgun (WGS) entry which is preliminary data.</text>
</comment>
<dbReference type="Pfam" id="PF24102">
    <property type="entry name" value="FLAD1_M"/>
    <property type="match status" value="1"/>
</dbReference>
<dbReference type="STRING" id="1231623.Tasa_017_131"/>
<dbReference type="InterPro" id="IPR001453">
    <property type="entry name" value="MoaB/Mog_dom"/>
</dbReference>
<dbReference type="SMART" id="SM00852">
    <property type="entry name" value="MoCF_biosynth"/>
    <property type="match status" value="1"/>
</dbReference>
<dbReference type="OrthoDB" id="9801454at2"/>
<dbReference type="SUPFAM" id="SSF53218">
    <property type="entry name" value="Molybdenum cofactor biosynthesis proteins"/>
    <property type="match status" value="1"/>
</dbReference>
<dbReference type="Proteomes" id="UP000032679">
    <property type="component" value="Unassembled WGS sequence"/>
</dbReference>
<dbReference type="CDD" id="cd00885">
    <property type="entry name" value="cinA"/>
    <property type="match status" value="1"/>
</dbReference>
<dbReference type="InterPro" id="IPR050101">
    <property type="entry name" value="CinA"/>
</dbReference>
<gene>
    <name evidence="2" type="ORF">Tasa_017_131</name>
</gene>
<name>A0A0D6MLV8_9PROT</name>
<evidence type="ECO:0000313" key="3">
    <source>
        <dbReference type="Proteomes" id="UP000032679"/>
    </source>
</evidence>
<dbReference type="InterPro" id="IPR036425">
    <property type="entry name" value="MoaB/Mog-like_dom_sf"/>
</dbReference>
<evidence type="ECO:0000259" key="1">
    <source>
        <dbReference type="SMART" id="SM00852"/>
    </source>
</evidence>
<organism evidence="2 3">
    <name type="scientific">Tanticharoenia sakaeratensis NBRC 103193</name>
    <dbReference type="NCBI Taxonomy" id="1231623"/>
    <lineage>
        <taxon>Bacteria</taxon>
        <taxon>Pseudomonadati</taxon>
        <taxon>Pseudomonadota</taxon>
        <taxon>Alphaproteobacteria</taxon>
        <taxon>Acetobacterales</taxon>
        <taxon>Acetobacteraceae</taxon>
        <taxon>Tanticharoenia</taxon>
    </lineage>
</organism>
<keyword evidence="3" id="KW-1185">Reference proteome</keyword>
<protein>
    <recommendedName>
        <fullName evidence="1">MoaB/Mog domain-containing protein</fullName>
    </recommendedName>
</protein>
<evidence type="ECO:0000313" key="2">
    <source>
        <dbReference type="EMBL" id="GAN54248.1"/>
    </source>
</evidence>